<feature type="non-terminal residue" evidence="1">
    <location>
        <position position="232"/>
    </location>
</feature>
<dbReference type="EnsemblFungi" id="PTTG_08213-t43_1">
    <property type="protein sequence ID" value="PTTG_08213-t43_1-p1"/>
    <property type="gene ID" value="PTTG_08213"/>
</dbReference>
<accession>A0A180GQZ5</accession>
<dbReference type="EMBL" id="ADAS02000031">
    <property type="protein sequence ID" value="OAV95246.1"/>
    <property type="molecule type" value="Genomic_DNA"/>
</dbReference>
<keyword evidence="3" id="KW-1185">Reference proteome</keyword>
<proteinExistence type="predicted"/>
<reference evidence="1" key="2">
    <citation type="submission" date="2016-05" db="EMBL/GenBank/DDBJ databases">
        <title>Comparative analysis highlights variable genome content of wheat rusts and divergence of the mating loci.</title>
        <authorList>
            <person name="Cuomo C.A."/>
            <person name="Bakkeren G."/>
            <person name="Szabo L."/>
            <person name="Khalil H."/>
            <person name="Joly D."/>
            <person name="Goldberg J."/>
            <person name="Young S."/>
            <person name="Zeng Q."/>
            <person name="Fellers J."/>
        </authorList>
    </citation>
    <scope>NUCLEOTIDE SEQUENCE [LARGE SCALE GENOMIC DNA]</scope>
    <source>
        <strain evidence="1">1-1 BBBD Race 1</strain>
    </source>
</reference>
<dbReference type="Proteomes" id="UP000005240">
    <property type="component" value="Unassembled WGS sequence"/>
</dbReference>
<evidence type="ECO:0000313" key="3">
    <source>
        <dbReference type="Proteomes" id="UP000005240"/>
    </source>
</evidence>
<evidence type="ECO:0008006" key="4">
    <source>
        <dbReference type="Google" id="ProtNLM"/>
    </source>
</evidence>
<name>A0A180GQZ5_PUCT1</name>
<sequence>MVNENPTQWLGMMVMVLKDQKAHLAIWHLCAVQRLTGQAWQDFYNPALSSRPEDWAGFKAWLIKLSPIGITNILVARELEKLKQEPNETAQVFHKRFWVWQTKAKSIKFGYNEISSFFRGLTPGLSAKVQEIMAAAAIDGKPMKMDRVFLTAVGHNNLYQQAKAVLSMLNGSGKRWANGEAGRAGKKKVTTCHNCKQASHIAAKFPDPNTDTQKAWEAAKHEKAKKKKVQLV</sequence>
<dbReference type="VEuPathDB" id="FungiDB:PTTG_08213"/>
<dbReference type="OrthoDB" id="2507267at2759"/>
<evidence type="ECO:0000313" key="2">
    <source>
        <dbReference type="EnsemblFungi" id="PTTG_08213-t43_1-p1"/>
    </source>
</evidence>
<gene>
    <name evidence="1" type="ORF">PTTG_08213</name>
</gene>
<reference evidence="2 3" key="3">
    <citation type="journal article" date="2017" name="G3 (Bethesda)">
        <title>Comparative analysis highlights variable genome content of wheat rusts and divergence of the mating loci.</title>
        <authorList>
            <person name="Cuomo C.A."/>
            <person name="Bakkeren G."/>
            <person name="Khalil H.B."/>
            <person name="Panwar V."/>
            <person name="Joly D."/>
            <person name="Linning R."/>
            <person name="Sakthikumar S."/>
            <person name="Song X."/>
            <person name="Adiconis X."/>
            <person name="Fan L."/>
            <person name="Goldberg J.M."/>
            <person name="Levin J.Z."/>
            <person name="Young S."/>
            <person name="Zeng Q."/>
            <person name="Anikster Y."/>
            <person name="Bruce M."/>
            <person name="Wang M."/>
            <person name="Yin C."/>
            <person name="McCallum B."/>
            <person name="Szabo L.J."/>
            <person name="Hulbert S."/>
            <person name="Chen X."/>
            <person name="Fellers J.P."/>
        </authorList>
    </citation>
    <scope>NUCLEOTIDE SEQUENCE</scope>
    <source>
        <strain evidence="2">isolate 1-1 / race 1 (BBBD)</strain>
        <strain evidence="3">Isolate 1-1 / race 1 (BBBD)</strain>
    </source>
</reference>
<reference evidence="2" key="4">
    <citation type="submission" date="2025-05" db="UniProtKB">
        <authorList>
            <consortium name="EnsemblFungi"/>
        </authorList>
    </citation>
    <scope>IDENTIFICATION</scope>
    <source>
        <strain evidence="2">isolate 1-1 / race 1 (BBBD)</strain>
    </source>
</reference>
<dbReference type="AlphaFoldDB" id="A0A180GQZ5"/>
<reference evidence="1" key="1">
    <citation type="submission" date="2009-11" db="EMBL/GenBank/DDBJ databases">
        <authorList>
            <consortium name="The Broad Institute Genome Sequencing Platform"/>
            <person name="Ward D."/>
            <person name="Feldgarden M."/>
            <person name="Earl A."/>
            <person name="Young S.K."/>
            <person name="Zeng Q."/>
            <person name="Koehrsen M."/>
            <person name="Alvarado L."/>
            <person name="Berlin A."/>
            <person name="Bochicchio J."/>
            <person name="Borenstein D."/>
            <person name="Chapman S.B."/>
            <person name="Chen Z."/>
            <person name="Engels R."/>
            <person name="Freedman E."/>
            <person name="Gellesch M."/>
            <person name="Goldberg J."/>
            <person name="Griggs A."/>
            <person name="Gujja S."/>
            <person name="Heilman E."/>
            <person name="Heiman D."/>
            <person name="Hepburn T."/>
            <person name="Howarth C."/>
            <person name="Jen D."/>
            <person name="Larson L."/>
            <person name="Lewis B."/>
            <person name="Mehta T."/>
            <person name="Park D."/>
            <person name="Pearson M."/>
            <person name="Roberts A."/>
            <person name="Saif S."/>
            <person name="Shea T."/>
            <person name="Shenoy N."/>
            <person name="Sisk P."/>
            <person name="Stolte C."/>
            <person name="Sykes S."/>
            <person name="Thomson T."/>
            <person name="Walk T."/>
            <person name="White J."/>
            <person name="Yandava C."/>
            <person name="Izard J."/>
            <person name="Baranova O.V."/>
            <person name="Blanton J.M."/>
            <person name="Tanner A.C."/>
            <person name="Dewhirst F.E."/>
            <person name="Haas B."/>
            <person name="Nusbaum C."/>
            <person name="Birren B."/>
        </authorList>
    </citation>
    <scope>NUCLEOTIDE SEQUENCE [LARGE SCALE GENOMIC DNA]</scope>
    <source>
        <strain evidence="1">1-1 BBBD Race 1</strain>
    </source>
</reference>
<evidence type="ECO:0000313" key="1">
    <source>
        <dbReference type="EMBL" id="OAV95246.1"/>
    </source>
</evidence>
<organism evidence="1">
    <name type="scientific">Puccinia triticina (isolate 1-1 / race 1 (BBBD))</name>
    <name type="common">Brown leaf rust fungus</name>
    <dbReference type="NCBI Taxonomy" id="630390"/>
    <lineage>
        <taxon>Eukaryota</taxon>
        <taxon>Fungi</taxon>
        <taxon>Dikarya</taxon>
        <taxon>Basidiomycota</taxon>
        <taxon>Pucciniomycotina</taxon>
        <taxon>Pucciniomycetes</taxon>
        <taxon>Pucciniales</taxon>
        <taxon>Pucciniaceae</taxon>
        <taxon>Puccinia</taxon>
    </lineage>
</organism>
<protein>
    <recommendedName>
        <fullName evidence="4">Retrotransposon gag domain-containing protein</fullName>
    </recommendedName>
</protein>